<feature type="transmembrane region" description="Helical" evidence="2">
    <location>
        <begin position="103"/>
        <end position="122"/>
    </location>
</feature>
<protein>
    <recommendedName>
        <fullName evidence="5">DUF3040 family protein</fullName>
    </recommendedName>
</protein>
<sequence>MTVPEPEDRDEVEPAADDAVADAPDDGADDGAGSEPDERDWDAEWRDLTGPLAAEPRRFLLSDTPRIGAGTGPRDYSPPDDPEDESWHPEEPPPATGSTRTRLAWAGIIGGPLLMLLAVVTFGSAEVWFVGLSLVLFVGGCALGFSQLPKRHRDPDDDGAEV</sequence>
<keyword evidence="4" id="KW-1185">Reference proteome</keyword>
<keyword evidence="2" id="KW-0812">Transmembrane</keyword>
<reference evidence="3 4" key="1">
    <citation type="submission" date="2018-11" db="EMBL/GenBank/DDBJ databases">
        <title>Sequencing the genomes of 1000 actinobacteria strains.</title>
        <authorList>
            <person name="Klenk H.-P."/>
        </authorList>
    </citation>
    <scope>NUCLEOTIDE SEQUENCE [LARGE SCALE GENOMIC DNA]</scope>
    <source>
        <strain evidence="3 4">DSM 13521</strain>
    </source>
</reference>
<proteinExistence type="predicted"/>
<keyword evidence="2" id="KW-0472">Membrane</keyword>
<dbReference type="RefSeq" id="WP_170169519.1">
    <property type="nucleotide sequence ID" value="NZ_RKHQ01000002.1"/>
</dbReference>
<name>A0A3N2D1Q6_9MICO</name>
<keyword evidence="2" id="KW-1133">Transmembrane helix</keyword>
<accession>A0A3N2D1Q6</accession>
<feature type="region of interest" description="Disordered" evidence="1">
    <location>
        <begin position="1"/>
        <end position="99"/>
    </location>
</feature>
<gene>
    <name evidence="3" type="ORF">EDD28_3115</name>
</gene>
<dbReference type="AlphaFoldDB" id="A0A3N2D1Q6"/>
<evidence type="ECO:0000313" key="3">
    <source>
        <dbReference type="EMBL" id="ROR93693.1"/>
    </source>
</evidence>
<evidence type="ECO:0000256" key="1">
    <source>
        <dbReference type="SAM" id="MobiDB-lite"/>
    </source>
</evidence>
<organism evidence="3 4">
    <name type="scientific">Salana multivorans</name>
    <dbReference type="NCBI Taxonomy" id="120377"/>
    <lineage>
        <taxon>Bacteria</taxon>
        <taxon>Bacillati</taxon>
        <taxon>Actinomycetota</taxon>
        <taxon>Actinomycetes</taxon>
        <taxon>Micrococcales</taxon>
        <taxon>Beutenbergiaceae</taxon>
        <taxon>Salana</taxon>
    </lineage>
</organism>
<comment type="caution">
    <text evidence="3">The sequence shown here is derived from an EMBL/GenBank/DDBJ whole genome shotgun (WGS) entry which is preliminary data.</text>
</comment>
<evidence type="ECO:0000313" key="4">
    <source>
        <dbReference type="Proteomes" id="UP000275356"/>
    </source>
</evidence>
<feature type="transmembrane region" description="Helical" evidence="2">
    <location>
        <begin position="128"/>
        <end position="145"/>
    </location>
</feature>
<dbReference type="Proteomes" id="UP000275356">
    <property type="component" value="Unassembled WGS sequence"/>
</dbReference>
<feature type="compositionally biased region" description="Acidic residues" evidence="1">
    <location>
        <begin position="1"/>
        <end position="29"/>
    </location>
</feature>
<evidence type="ECO:0000256" key="2">
    <source>
        <dbReference type="SAM" id="Phobius"/>
    </source>
</evidence>
<dbReference type="EMBL" id="RKHQ01000002">
    <property type="protein sequence ID" value="ROR93693.1"/>
    <property type="molecule type" value="Genomic_DNA"/>
</dbReference>
<evidence type="ECO:0008006" key="5">
    <source>
        <dbReference type="Google" id="ProtNLM"/>
    </source>
</evidence>